<dbReference type="EMBL" id="CM043021">
    <property type="protein sequence ID" value="KAI4457530.1"/>
    <property type="molecule type" value="Genomic_DNA"/>
</dbReference>
<organism evidence="1 2">
    <name type="scientific">Holotrichia oblita</name>
    <name type="common">Chafer beetle</name>
    <dbReference type="NCBI Taxonomy" id="644536"/>
    <lineage>
        <taxon>Eukaryota</taxon>
        <taxon>Metazoa</taxon>
        <taxon>Ecdysozoa</taxon>
        <taxon>Arthropoda</taxon>
        <taxon>Hexapoda</taxon>
        <taxon>Insecta</taxon>
        <taxon>Pterygota</taxon>
        <taxon>Neoptera</taxon>
        <taxon>Endopterygota</taxon>
        <taxon>Coleoptera</taxon>
        <taxon>Polyphaga</taxon>
        <taxon>Scarabaeiformia</taxon>
        <taxon>Scarabaeidae</taxon>
        <taxon>Melolonthinae</taxon>
        <taxon>Holotrichia</taxon>
    </lineage>
</organism>
<protein>
    <submittedName>
        <fullName evidence="1">Glutamate dehydrogenase</fullName>
    </submittedName>
</protein>
<name>A0ACB9SSC1_HOLOL</name>
<comment type="caution">
    <text evidence="1">The sequence shown here is derived from an EMBL/GenBank/DDBJ whole genome shotgun (WGS) entry which is preliminary data.</text>
</comment>
<sequence>MTCKQSKLVPPLTQKQLEEALYNSDDDTFDLQDSSDGWVPSDEEECSEIEDHISVCSEGEWKEEEPEISNVKRTLEEALQIAYVDEENNSAPIEAVYIKPPEVNVLTDEESGDEETDLDLDRLSERQLRSQAEIKLCHNKRIHNAHQHLEATTSKAITSEATTSIIENKLFINGYLESC</sequence>
<accession>A0ACB9SSC1</accession>
<evidence type="ECO:0000313" key="2">
    <source>
        <dbReference type="Proteomes" id="UP001056778"/>
    </source>
</evidence>
<gene>
    <name evidence="1" type="ORF">MML48_7g00020857</name>
</gene>
<keyword evidence="2" id="KW-1185">Reference proteome</keyword>
<proteinExistence type="predicted"/>
<reference evidence="1" key="1">
    <citation type="submission" date="2022-04" db="EMBL/GenBank/DDBJ databases">
        <title>Chromosome-scale genome assembly of Holotrichia oblita Faldermann.</title>
        <authorList>
            <person name="Rongchong L."/>
        </authorList>
    </citation>
    <scope>NUCLEOTIDE SEQUENCE</scope>
    <source>
        <strain evidence="1">81SQS9</strain>
    </source>
</reference>
<dbReference type="Proteomes" id="UP001056778">
    <property type="component" value="Chromosome 7"/>
</dbReference>
<evidence type="ECO:0000313" key="1">
    <source>
        <dbReference type="EMBL" id="KAI4457530.1"/>
    </source>
</evidence>